<dbReference type="PANTHER" id="PTHR32208:SF93">
    <property type="entry name" value="ALDEHYDE OXIDASE GLOX1"/>
    <property type="match status" value="1"/>
</dbReference>
<reference evidence="2 3" key="1">
    <citation type="journal article" date="2020" name="BMC Genomics">
        <title>Intraspecific diversification of the crop wild relative Brassica cretica Lam. using demographic model selection.</title>
        <authorList>
            <person name="Kioukis A."/>
            <person name="Michalopoulou V.A."/>
            <person name="Briers L."/>
            <person name="Pirintsos S."/>
            <person name="Studholme D.J."/>
            <person name="Pavlidis P."/>
            <person name="Sarris P.F."/>
        </authorList>
    </citation>
    <scope>NUCLEOTIDE SEQUENCE [LARGE SCALE GENOMIC DNA]</scope>
    <source>
        <strain evidence="3">cv. PFS-1207/04</strain>
    </source>
</reference>
<accession>A0ABQ7B3S1</accession>
<dbReference type="Proteomes" id="UP000266723">
    <property type="component" value="Unassembled WGS sequence"/>
</dbReference>
<organism evidence="2 3">
    <name type="scientific">Brassica cretica</name>
    <name type="common">Mustard</name>
    <dbReference type="NCBI Taxonomy" id="69181"/>
    <lineage>
        <taxon>Eukaryota</taxon>
        <taxon>Viridiplantae</taxon>
        <taxon>Streptophyta</taxon>
        <taxon>Embryophyta</taxon>
        <taxon>Tracheophyta</taxon>
        <taxon>Spermatophyta</taxon>
        <taxon>Magnoliopsida</taxon>
        <taxon>eudicotyledons</taxon>
        <taxon>Gunneridae</taxon>
        <taxon>Pentapetalae</taxon>
        <taxon>rosids</taxon>
        <taxon>malvids</taxon>
        <taxon>Brassicales</taxon>
        <taxon>Brassicaceae</taxon>
        <taxon>Brassiceae</taxon>
        <taxon>Brassica</taxon>
    </lineage>
</organism>
<protein>
    <recommendedName>
        <fullName evidence="1">Galactose oxidase-like Early set domain-containing protein</fullName>
    </recommendedName>
</protein>
<comment type="caution">
    <text evidence="2">The sequence shown here is derived from an EMBL/GenBank/DDBJ whole genome shotgun (WGS) entry which is preliminary data.</text>
</comment>
<evidence type="ECO:0000313" key="2">
    <source>
        <dbReference type="EMBL" id="KAF3520957.1"/>
    </source>
</evidence>
<dbReference type="InterPro" id="IPR015202">
    <property type="entry name" value="GO-like_E_set"/>
</dbReference>
<evidence type="ECO:0000313" key="3">
    <source>
        <dbReference type="Proteomes" id="UP000266723"/>
    </source>
</evidence>
<dbReference type="Gene3D" id="2.60.40.10">
    <property type="entry name" value="Immunoglobulins"/>
    <property type="match status" value="1"/>
</dbReference>
<proteinExistence type="predicted"/>
<keyword evidence="3" id="KW-1185">Reference proteome</keyword>
<evidence type="ECO:0000259" key="1">
    <source>
        <dbReference type="Pfam" id="PF09118"/>
    </source>
</evidence>
<dbReference type="CDD" id="cd02851">
    <property type="entry name" value="E_set_GO_C"/>
    <property type="match status" value="1"/>
</dbReference>
<dbReference type="SUPFAM" id="SSF81296">
    <property type="entry name" value="E set domains"/>
    <property type="match status" value="1"/>
</dbReference>
<gene>
    <name evidence="2" type="ORF">DY000_02063191</name>
</gene>
<feature type="domain" description="Galactose oxidase-like Early set" evidence="1">
    <location>
        <begin position="95"/>
        <end position="201"/>
    </location>
</feature>
<sequence>MRIISMASTIRPSLLGCVSASPRFPVVSRNLSRSTLSFSHVTQSKLLTLRRGVSCLGVAESGKASTAATEEDLLKWVRLQKYSPPYLDPALANLRPTIVNTATPKQIRYGERFNIRIHLNQKDVTKENVKVTMLAPPFTTHAVSMNMRLLILGIFDIKKEVRDLHQIHAIAPPSGKVAPPGYYLLFVVYNGVPSVGEWIQIV</sequence>
<name>A0ABQ7B3S1_BRACR</name>
<dbReference type="InterPro" id="IPR013783">
    <property type="entry name" value="Ig-like_fold"/>
</dbReference>
<dbReference type="Pfam" id="PF09118">
    <property type="entry name" value="GO-like_E_set"/>
    <property type="match status" value="1"/>
</dbReference>
<dbReference type="PANTHER" id="PTHR32208">
    <property type="entry name" value="SECRETED PROTEIN-RELATED"/>
    <property type="match status" value="1"/>
</dbReference>
<dbReference type="EMBL" id="QGKV02001556">
    <property type="protein sequence ID" value="KAF3520957.1"/>
    <property type="molecule type" value="Genomic_DNA"/>
</dbReference>
<dbReference type="InterPro" id="IPR014756">
    <property type="entry name" value="Ig_E-set"/>
</dbReference>